<keyword evidence="2" id="KW-1185">Reference proteome</keyword>
<reference evidence="1 2" key="1">
    <citation type="journal article" date="2021" name="Nat. Commun.">
        <title>Genetic determinants of endophytism in the Arabidopsis root mycobiome.</title>
        <authorList>
            <person name="Mesny F."/>
            <person name="Miyauchi S."/>
            <person name="Thiergart T."/>
            <person name="Pickel B."/>
            <person name="Atanasova L."/>
            <person name="Karlsson M."/>
            <person name="Huettel B."/>
            <person name="Barry K.W."/>
            <person name="Haridas S."/>
            <person name="Chen C."/>
            <person name="Bauer D."/>
            <person name="Andreopoulos W."/>
            <person name="Pangilinan J."/>
            <person name="LaButti K."/>
            <person name="Riley R."/>
            <person name="Lipzen A."/>
            <person name="Clum A."/>
            <person name="Drula E."/>
            <person name="Henrissat B."/>
            <person name="Kohler A."/>
            <person name="Grigoriev I.V."/>
            <person name="Martin F.M."/>
            <person name="Hacquard S."/>
        </authorList>
    </citation>
    <scope>NUCLEOTIDE SEQUENCE [LARGE SCALE GENOMIC DNA]</scope>
    <source>
        <strain evidence="1 2">MPI-SDFR-AT-0079</strain>
    </source>
</reference>
<sequence length="64" mass="7411">MPPVINSKTNPLQAAVKALTKKADDSSSTQERREPWRNLDKFKSTEDNVKVDKVRDMRLFERPP</sequence>
<protein>
    <submittedName>
        <fullName evidence="1">Uncharacterized protein</fullName>
    </submittedName>
</protein>
<dbReference type="EMBL" id="JAGIZQ010000005">
    <property type="protein sequence ID" value="KAH6627515.1"/>
    <property type="molecule type" value="Genomic_DNA"/>
</dbReference>
<comment type="caution">
    <text evidence="1">The sequence shown here is derived from an EMBL/GenBank/DDBJ whole genome shotgun (WGS) entry which is preliminary data.</text>
</comment>
<proteinExistence type="predicted"/>
<gene>
    <name evidence="1" type="ORF">F5144DRAFT_603773</name>
</gene>
<accession>A0ACB7P5B9</accession>
<organism evidence="1 2">
    <name type="scientific">Chaetomium tenue</name>
    <dbReference type="NCBI Taxonomy" id="1854479"/>
    <lineage>
        <taxon>Eukaryota</taxon>
        <taxon>Fungi</taxon>
        <taxon>Dikarya</taxon>
        <taxon>Ascomycota</taxon>
        <taxon>Pezizomycotina</taxon>
        <taxon>Sordariomycetes</taxon>
        <taxon>Sordariomycetidae</taxon>
        <taxon>Sordariales</taxon>
        <taxon>Chaetomiaceae</taxon>
        <taxon>Chaetomium</taxon>
    </lineage>
</organism>
<name>A0ACB7P5B9_9PEZI</name>
<evidence type="ECO:0000313" key="2">
    <source>
        <dbReference type="Proteomes" id="UP000724584"/>
    </source>
</evidence>
<dbReference type="Proteomes" id="UP000724584">
    <property type="component" value="Unassembled WGS sequence"/>
</dbReference>
<evidence type="ECO:0000313" key="1">
    <source>
        <dbReference type="EMBL" id="KAH6627515.1"/>
    </source>
</evidence>